<accession>A0A1X1RFN8</accession>
<proteinExistence type="predicted"/>
<sequence length="488" mass="52323">MQTHSYMKPSTPKFQSINEGLPLNKLADDELYSEVMECGVPLISIIELVARGYQKGNPVALLSKALGVGCCDASKVSVGTGVSGRAIPLNLMVCLVGASGLGKGVTLDAPMVTANPLGGYRAHTPASGEALINAFFETVPAADGKGSETVRHDEPVWANWGEIDQLAAKSANANSTLDATMRSLFTGENAGDESITRLKSGFGCKVEAGTYRFVMFVGAQPDHAGVLLEDATGGTLQRLLWFPLPDVDAPDTSPAIRGYKRKVEKALGVPAMSLQLQAPTLVVWGPTNGLTVDDEVLQELEVRRARVLKGKLGNPLDAHADNLCVRLAAIFAGWRAGLGNPAVIDREAWWWAECLLEYSRRARAYCIISADKKKMAEARDKGILDGERWLAREGFLEKASDAAQQAALDRVLEILKTDKWKVGSRTPQFGALPSDIARNMPAKQRKQTQSFIDVHVAAGDITATTDPAGKTRYWVADGATGIDAYTGS</sequence>
<dbReference type="Proteomes" id="UP000193484">
    <property type="component" value="Unassembled WGS sequence"/>
</dbReference>
<organism evidence="1 2">
    <name type="scientific">Mycolicibacterium fallax</name>
    <name type="common">Mycobacterium fallax</name>
    <dbReference type="NCBI Taxonomy" id="1793"/>
    <lineage>
        <taxon>Bacteria</taxon>
        <taxon>Bacillati</taxon>
        <taxon>Actinomycetota</taxon>
        <taxon>Actinomycetes</taxon>
        <taxon>Mycobacteriales</taxon>
        <taxon>Mycobacteriaceae</taxon>
        <taxon>Mycolicibacterium</taxon>
    </lineage>
</organism>
<keyword evidence="2" id="KW-1185">Reference proteome</keyword>
<comment type="caution">
    <text evidence="1">The sequence shown here is derived from an EMBL/GenBank/DDBJ whole genome shotgun (WGS) entry which is preliminary data.</text>
</comment>
<protein>
    <recommendedName>
        <fullName evidence="3">DUF3987 domain-containing protein</fullName>
    </recommendedName>
</protein>
<evidence type="ECO:0008006" key="3">
    <source>
        <dbReference type="Google" id="ProtNLM"/>
    </source>
</evidence>
<evidence type="ECO:0000313" key="2">
    <source>
        <dbReference type="Proteomes" id="UP000193484"/>
    </source>
</evidence>
<reference evidence="1 2" key="1">
    <citation type="submission" date="2016-01" db="EMBL/GenBank/DDBJ databases">
        <title>The new phylogeny of the genus Mycobacterium.</title>
        <authorList>
            <person name="Tarcisio F."/>
            <person name="Conor M."/>
            <person name="Antonella G."/>
            <person name="Elisabetta G."/>
            <person name="Giulia F.S."/>
            <person name="Sara T."/>
            <person name="Anna F."/>
            <person name="Clotilde B."/>
            <person name="Roberto B."/>
            <person name="Veronica D.S."/>
            <person name="Fabio R."/>
            <person name="Monica P."/>
            <person name="Olivier J."/>
            <person name="Enrico T."/>
            <person name="Nicola S."/>
        </authorList>
    </citation>
    <scope>NUCLEOTIDE SEQUENCE [LARGE SCALE GENOMIC DNA]</scope>
    <source>
        <strain evidence="1 2">DSM 44179</strain>
    </source>
</reference>
<gene>
    <name evidence="1" type="ORF">AWC04_08470</name>
</gene>
<evidence type="ECO:0000313" key="1">
    <source>
        <dbReference type="EMBL" id="ORV04617.1"/>
    </source>
</evidence>
<name>A0A1X1RFN8_MYCFA</name>
<dbReference type="EMBL" id="LQOJ01000030">
    <property type="protein sequence ID" value="ORV04617.1"/>
    <property type="molecule type" value="Genomic_DNA"/>
</dbReference>
<dbReference type="AlphaFoldDB" id="A0A1X1RFN8"/>